<dbReference type="PANTHER" id="PTHR45138">
    <property type="entry name" value="REGULATORY COMPONENTS OF SENSORY TRANSDUCTION SYSTEM"/>
    <property type="match status" value="1"/>
</dbReference>
<dbReference type="PANTHER" id="PTHR45138:SF9">
    <property type="entry name" value="DIGUANYLATE CYCLASE DGCM-RELATED"/>
    <property type="match status" value="1"/>
</dbReference>
<evidence type="ECO:0000313" key="10">
    <source>
        <dbReference type="Proteomes" id="UP000321525"/>
    </source>
</evidence>
<dbReference type="SMART" id="SM00448">
    <property type="entry name" value="REC"/>
    <property type="match status" value="1"/>
</dbReference>
<protein>
    <recommendedName>
        <fullName evidence="2">diguanylate cyclase</fullName>
        <ecNumber evidence="2">2.7.7.65</ecNumber>
    </recommendedName>
</protein>
<dbReference type="CDD" id="cd17546">
    <property type="entry name" value="REC_hyHK_CKI1_RcsC-like"/>
    <property type="match status" value="1"/>
</dbReference>
<dbReference type="GO" id="GO:1902201">
    <property type="term" value="P:negative regulation of bacterial-type flagellum-dependent cell motility"/>
    <property type="evidence" value="ECO:0007669"/>
    <property type="project" value="TreeGrafter"/>
</dbReference>
<dbReference type="SMART" id="SM00267">
    <property type="entry name" value="GGDEF"/>
    <property type="match status" value="1"/>
</dbReference>
<evidence type="ECO:0000256" key="2">
    <source>
        <dbReference type="ARBA" id="ARBA00012528"/>
    </source>
</evidence>
<dbReference type="GO" id="GO:0043709">
    <property type="term" value="P:cell adhesion involved in single-species biofilm formation"/>
    <property type="evidence" value="ECO:0007669"/>
    <property type="project" value="TreeGrafter"/>
</dbReference>
<evidence type="ECO:0000259" key="7">
    <source>
        <dbReference type="PROSITE" id="PS50887"/>
    </source>
</evidence>
<dbReference type="InterPro" id="IPR001789">
    <property type="entry name" value="Sig_transdc_resp-reg_receiver"/>
</dbReference>
<gene>
    <name evidence="8" type="ORF">ESZ26_10785</name>
    <name evidence="9" type="ORF">ESZ27_07720</name>
</gene>
<dbReference type="InterPro" id="IPR050469">
    <property type="entry name" value="Diguanylate_Cyclase"/>
</dbReference>
<evidence type="ECO:0000256" key="5">
    <source>
        <dbReference type="SAM" id="Coils"/>
    </source>
</evidence>
<dbReference type="InterPro" id="IPR011006">
    <property type="entry name" value="CheY-like_superfamily"/>
</dbReference>
<dbReference type="EC" id="2.7.7.65" evidence="2"/>
<name>A0A5C6QHW6_9GAMM</name>
<evidence type="ECO:0000313" key="8">
    <source>
        <dbReference type="EMBL" id="TWX59189.1"/>
    </source>
</evidence>
<evidence type="ECO:0000313" key="11">
    <source>
        <dbReference type="Proteomes" id="UP000321917"/>
    </source>
</evidence>
<dbReference type="SUPFAM" id="SSF52172">
    <property type="entry name" value="CheY-like"/>
    <property type="match status" value="1"/>
</dbReference>
<dbReference type="Proteomes" id="UP000321525">
    <property type="component" value="Unassembled WGS sequence"/>
</dbReference>
<keyword evidence="10" id="KW-1185">Reference proteome</keyword>
<dbReference type="Pfam" id="PF00990">
    <property type="entry name" value="GGDEF"/>
    <property type="match status" value="1"/>
</dbReference>
<dbReference type="RefSeq" id="WP_146799632.1">
    <property type="nucleotide sequence ID" value="NZ_VOLP01000013.1"/>
</dbReference>
<evidence type="ECO:0000313" key="9">
    <source>
        <dbReference type="EMBL" id="TWX68217.1"/>
    </source>
</evidence>
<dbReference type="Proteomes" id="UP000321917">
    <property type="component" value="Unassembled WGS sequence"/>
</dbReference>
<reference evidence="9 11" key="1">
    <citation type="submission" date="2019-07" db="EMBL/GenBank/DDBJ databases">
        <title>Genomes of sea-ice associated Colwellia species.</title>
        <authorList>
            <person name="Bowman J.P."/>
        </authorList>
    </citation>
    <scope>NUCLEOTIDE SEQUENCE [LARGE SCALE GENOMIC DNA]</scope>
    <source>
        <strain evidence="8 10">ACAM 607</strain>
        <strain evidence="9 11">IC036</strain>
    </source>
</reference>
<organism evidence="9 11">
    <name type="scientific">Colwellia hornerae</name>
    <dbReference type="NCBI Taxonomy" id="89402"/>
    <lineage>
        <taxon>Bacteria</taxon>
        <taxon>Pseudomonadati</taxon>
        <taxon>Pseudomonadota</taxon>
        <taxon>Gammaproteobacteria</taxon>
        <taxon>Alteromonadales</taxon>
        <taxon>Colwelliaceae</taxon>
        <taxon>Colwellia</taxon>
    </lineage>
</organism>
<dbReference type="CDD" id="cd01949">
    <property type="entry name" value="GGDEF"/>
    <property type="match status" value="1"/>
</dbReference>
<dbReference type="FunFam" id="3.30.70.270:FF:000001">
    <property type="entry name" value="Diguanylate cyclase domain protein"/>
    <property type="match status" value="1"/>
</dbReference>
<dbReference type="InterPro" id="IPR043128">
    <property type="entry name" value="Rev_trsase/Diguanyl_cyclase"/>
</dbReference>
<dbReference type="SUPFAM" id="SSF55073">
    <property type="entry name" value="Nucleotide cyclase"/>
    <property type="match status" value="1"/>
</dbReference>
<feature type="coiled-coil region" evidence="5">
    <location>
        <begin position="112"/>
        <end position="139"/>
    </location>
</feature>
<dbReference type="PROSITE" id="PS50887">
    <property type="entry name" value="GGDEF"/>
    <property type="match status" value="1"/>
</dbReference>
<dbReference type="EMBL" id="VOLR01000013">
    <property type="protein sequence ID" value="TWX59189.1"/>
    <property type="molecule type" value="Genomic_DNA"/>
</dbReference>
<dbReference type="InterPro" id="IPR000160">
    <property type="entry name" value="GGDEF_dom"/>
</dbReference>
<dbReference type="NCBIfam" id="TIGR00254">
    <property type="entry name" value="GGDEF"/>
    <property type="match status" value="1"/>
</dbReference>
<feature type="domain" description="GGDEF" evidence="7">
    <location>
        <begin position="167"/>
        <end position="305"/>
    </location>
</feature>
<comment type="catalytic activity">
    <reaction evidence="3">
        <text>2 GTP = 3',3'-c-di-GMP + 2 diphosphate</text>
        <dbReference type="Rhea" id="RHEA:24898"/>
        <dbReference type="ChEBI" id="CHEBI:33019"/>
        <dbReference type="ChEBI" id="CHEBI:37565"/>
        <dbReference type="ChEBI" id="CHEBI:58805"/>
        <dbReference type="EC" id="2.7.7.65"/>
    </reaction>
</comment>
<dbReference type="AlphaFoldDB" id="A0A5C6QHW6"/>
<dbReference type="EMBL" id="VOLQ01000011">
    <property type="protein sequence ID" value="TWX68217.1"/>
    <property type="molecule type" value="Genomic_DNA"/>
</dbReference>
<proteinExistence type="predicted"/>
<dbReference type="GO" id="GO:0052621">
    <property type="term" value="F:diguanylate cyclase activity"/>
    <property type="evidence" value="ECO:0007669"/>
    <property type="project" value="UniProtKB-EC"/>
</dbReference>
<keyword evidence="5" id="KW-0175">Coiled coil</keyword>
<evidence type="ECO:0000256" key="3">
    <source>
        <dbReference type="ARBA" id="ARBA00034247"/>
    </source>
</evidence>
<comment type="caution">
    <text evidence="9">The sequence shown here is derived from an EMBL/GenBank/DDBJ whole genome shotgun (WGS) entry which is preliminary data.</text>
</comment>
<sequence>MNILVVDDNKFIREVVSAMIIDSGHIAVAANGHVQAMAALNKESIDLVLMDIEMPEVDGFALTKMMRKEYPQWFPIIFLSSNDSEEYLTKGIDAGADDYLTKPIKQVILSAKLRAMERIAKMKGALERANKQLEILSSIDPLTHILNRRGLEEVLASAWQSNERQVGELSILMIDIDFFKPYNDNYGHPQGDKFLVQVANTFNETLNRATDSLARYGGEEFIVVLPFTPVEGARFKAKELSLALLSQKIKHEYSSVFPYVTVSIGIATTTAADQVANASELIKQADIALYQAKKQGRNRSSVFQENA</sequence>
<dbReference type="InterPro" id="IPR029787">
    <property type="entry name" value="Nucleotide_cyclase"/>
</dbReference>
<dbReference type="Pfam" id="PF00072">
    <property type="entry name" value="Response_reg"/>
    <property type="match status" value="1"/>
</dbReference>
<feature type="domain" description="Response regulatory" evidence="6">
    <location>
        <begin position="2"/>
        <end position="117"/>
    </location>
</feature>
<dbReference type="Gene3D" id="3.40.50.2300">
    <property type="match status" value="1"/>
</dbReference>
<accession>A0A5C6QHW6</accession>
<comment type="cofactor">
    <cofactor evidence="1">
        <name>Mg(2+)</name>
        <dbReference type="ChEBI" id="CHEBI:18420"/>
    </cofactor>
</comment>
<dbReference type="GO" id="GO:0000160">
    <property type="term" value="P:phosphorelay signal transduction system"/>
    <property type="evidence" value="ECO:0007669"/>
    <property type="project" value="InterPro"/>
</dbReference>
<evidence type="ECO:0000259" key="6">
    <source>
        <dbReference type="PROSITE" id="PS50110"/>
    </source>
</evidence>
<dbReference type="Gene3D" id="3.30.70.270">
    <property type="match status" value="1"/>
</dbReference>
<evidence type="ECO:0000256" key="4">
    <source>
        <dbReference type="PROSITE-ProRule" id="PRU00169"/>
    </source>
</evidence>
<dbReference type="OrthoDB" id="9812260at2"/>
<feature type="modified residue" description="4-aspartylphosphate" evidence="4">
    <location>
        <position position="51"/>
    </location>
</feature>
<evidence type="ECO:0000256" key="1">
    <source>
        <dbReference type="ARBA" id="ARBA00001946"/>
    </source>
</evidence>
<keyword evidence="4" id="KW-0597">Phosphoprotein</keyword>
<dbReference type="PROSITE" id="PS50110">
    <property type="entry name" value="RESPONSE_REGULATORY"/>
    <property type="match status" value="1"/>
</dbReference>
<dbReference type="GO" id="GO:0005886">
    <property type="term" value="C:plasma membrane"/>
    <property type="evidence" value="ECO:0007669"/>
    <property type="project" value="TreeGrafter"/>
</dbReference>